<evidence type="ECO:0000256" key="1">
    <source>
        <dbReference type="ARBA" id="ARBA00004651"/>
    </source>
</evidence>
<keyword evidence="9" id="KW-0328">Glycosyltransferase</keyword>
<feature type="transmembrane region" description="Helical" evidence="8">
    <location>
        <begin position="433"/>
        <end position="454"/>
    </location>
</feature>
<evidence type="ECO:0000256" key="4">
    <source>
        <dbReference type="ARBA" id="ARBA00022692"/>
    </source>
</evidence>
<feature type="transmembrane region" description="Helical" evidence="8">
    <location>
        <begin position="182"/>
        <end position="201"/>
    </location>
</feature>
<name>A0A975PXS8_9MYCO</name>
<evidence type="ECO:0000256" key="7">
    <source>
        <dbReference type="ARBA" id="ARBA00024033"/>
    </source>
</evidence>
<dbReference type="KEGG" id="mspg:F6B93_17145"/>
<evidence type="ECO:0000256" key="8">
    <source>
        <dbReference type="SAM" id="Phobius"/>
    </source>
</evidence>
<keyword evidence="6 8" id="KW-0472">Membrane</keyword>
<keyword evidence="3" id="KW-0808">Transferase</keyword>
<feature type="transmembrane region" description="Helical" evidence="8">
    <location>
        <begin position="232"/>
        <end position="256"/>
    </location>
</feature>
<feature type="transmembrane region" description="Helical" evidence="8">
    <location>
        <begin position="401"/>
        <end position="421"/>
    </location>
</feature>
<dbReference type="GO" id="GO:0005886">
    <property type="term" value="C:plasma membrane"/>
    <property type="evidence" value="ECO:0007669"/>
    <property type="project" value="UniProtKB-SubCell"/>
</dbReference>
<dbReference type="Pfam" id="PF09594">
    <property type="entry name" value="GT87"/>
    <property type="match status" value="1"/>
</dbReference>
<evidence type="ECO:0000313" key="9">
    <source>
        <dbReference type="EMBL" id="QUR68576.1"/>
    </source>
</evidence>
<feature type="transmembrane region" description="Helical" evidence="8">
    <location>
        <begin position="365"/>
        <end position="389"/>
    </location>
</feature>
<evidence type="ECO:0000256" key="5">
    <source>
        <dbReference type="ARBA" id="ARBA00022989"/>
    </source>
</evidence>
<dbReference type="EMBL" id="CP046600">
    <property type="protein sequence ID" value="QUR68576.1"/>
    <property type="molecule type" value="Genomic_DNA"/>
</dbReference>
<comment type="subcellular location">
    <subcellularLocation>
        <location evidence="1">Cell membrane</location>
        <topology evidence="1">Multi-pass membrane protein</topology>
    </subcellularLocation>
</comment>
<evidence type="ECO:0000256" key="2">
    <source>
        <dbReference type="ARBA" id="ARBA00022475"/>
    </source>
</evidence>
<dbReference type="AlphaFoldDB" id="A0A975PXS8"/>
<gene>
    <name evidence="9" type="ORF">F6B93_17145</name>
</gene>
<dbReference type="GO" id="GO:0016758">
    <property type="term" value="F:hexosyltransferase activity"/>
    <property type="evidence" value="ECO:0007669"/>
    <property type="project" value="InterPro"/>
</dbReference>
<feature type="transmembrane region" description="Helical" evidence="8">
    <location>
        <begin position="324"/>
        <end position="345"/>
    </location>
</feature>
<evidence type="ECO:0000313" key="10">
    <source>
        <dbReference type="Proteomes" id="UP000682202"/>
    </source>
</evidence>
<comment type="similarity">
    <text evidence="7">Belongs to the glycosyltransferase 87 family.</text>
</comment>
<evidence type="ECO:0000256" key="6">
    <source>
        <dbReference type="ARBA" id="ARBA00023136"/>
    </source>
</evidence>
<dbReference type="NCBIfam" id="NF009915">
    <property type="entry name" value="PRK13375.1"/>
    <property type="match status" value="1"/>
</dbReference>
<dbReference type="Proteomes" id="UP000682202">
    <property type="component" value="Chromosome"/>
</dbReference>
<feature type="transmembrane region" description="Helical" evidence="8">
    <location>
        <begin position="262"/>
        <end position="282"/>
    </location>
</feature>
<keyword evidence="10" id="KW-1185">Reference proteome</keyword>
<protein>
    <submittedName>
        <fullName evidence="9">Mannosyltransferase</fullName>
    </submittedName>
</protein>
<proteinExistence type="inferred from homology"/>
<sequence length="468" mass="50559">MTLPGWLATGPGTKLARYRCDSSDTCGGYLIVTITSVGGDRLAGIARVGRIDTRSNGPEARASRPQAIPLDARITYAALLLLLSVAARLMWTYLVPNGANFVDLHVYLGGAAALDHPGTLYSYVYADQTPDFPLPFTYPPFAAVVFYPLHLLPFGVVAFLWQVGSMGALYGVVRISQRLMGVAAGSGYAAAMLWTAIAIWIEPLRSNFDYGQINLLLVLAALWAVRSTRWWLSGLLVGLATGVKLTPAITAIYFLGVRRLRAAAFSAVVFIATVAVSVLVVGNQARHYFTDLLGDARRVGPIATSTNQSWRGALSRILGHDMGFGPLVVAALAATAVLAVLAWRALSPDRTGSDQLGRLLVVQLFGLLLSPISWTHHWVWLVPLMMWLLQGPLAERRGARILGCGWLVLTIIGVPWLLSFAQPTIWQISRPWYLAWAGLVYVVATLGTFGWIASTSRTAASSSRSRAG</sequence>
<keyword evidence="5 8" id="KW-1133">Transmembrane helix</keyword>
<accession>A0A975PXS8</accession>
<dbReference type="InterPro" id="IPR018584">
    <property type="entry name" value="GT87"/>
</dbReference>
<reference evidence="9" key="1">
    <citation type="submission" date="2019-12" db="EMBL/GenBank/DDBJ databases">
        <title>Mycobacterium spongiae sp. nov.</title>
        <authorList>
            <person name="Stinear T."/>
        </authorList>
    </citation>
    <scope>NUCLEOTIDE SEQUENCE</scope>
    <source>
        <strain evidence="9">FSD4b-SM</strain>
    </source>
</reference>
<feature type="transmembrane region" description="Helical" evidence="8">
    <location>
        <begin position="141"/>
        <end position="161"/>
    </location>
</feature>
<organism evidence="9 10">
    <name type="scientific">Mycobacterium spongiae</name>
    <dbReference type="NCBI Taxonomy" id="886343"/>
    <lineage>
        <taxon>Bacteria</taxon>
        <taxon>Bacillati</taxon>
        <taxon>Actinomycetota</taxon>
        <taxon>Actinomycetes</taxon>
        <taxon>Mycobacteriales</taxon>
        <taxon>Mycobacteriaceae</taxon>
        <taxon>Mycobacterium</taxon>
    </lineage>
</organism>
<keyword evidence="4 8" id="KW-0812">Transmembrane</keyword>
<evidence type="ECO:0000256" key="3">
    <source>
        <dbReference type="ARBA" id="ARBA00022679"/>
    </source>
</evidence>
<keyword evidence="2" id="KW-1003">Cell membrane</keyword>
<feature type="transmembrane region" description="Helical" evidence="8">
    <location>
        <begin position="74"/>
        <end position="94"/>
    </location>
</feature>